<dbReference type="EMBL" id="CP117259">
    <property type="protein sequence ID" value="WFR98974.1"/>
    <property type="molecule type" value="Genomic_DNA"/>
</dbReference>
<dbReference type="KEGG" id="rtu:PR017_26720"/>
<accession>A0AAF1KCM6</accession>
<organism evidence="1 2">
    <name type="scientific">Rhizobium tumorigenes</name>
    <dbReference type="NCBI Taxonomy" id="2041385"/>
    <lineage>
        <taxon>Bacteria</taxon>
        <taxon>Pseudomonadati</taxon>
        <taxon>Pseudomonadota</taxon>
        <taxon>Alphaproteobacteria</taxon>
        <taxon>Hyphomicrobiales</taxon>
        <taxon>Rhizobiaceae</taxon>
        <taxon>Rhizobium/Agrobacterium group</taxon>
        <taxon>Rhizobium</taxon>
    </lineage>
</organism>
<evidence type="ECO:0000313" key="1">
    <source>
        <dbReference type="EMBL" id="WFR98974.1"/>
    </source>
</evidence>
<reference evidence="1 2" key="1">
    <citation type="journal article" date="2018" name="Sci. Rep.">
        <title>Rhizobium tumorigenes sp. nov., a novel plant tumorigenic bacterium isolated from cane gall tumors on thornless blackberry.</title>
        <authorList>
            <person name="Kuzmanovi N."/>
            <person name="Smalla K."/>
            <person name="Gronow S."/>
            <person name="PuBawska J."/>
        </authorList>
    </citation>
    <scope>NUCLEOTIDE SEQUENCE [LARGE SCALE GENOMIC DNA]</scope>
    <source>
        <strain evidence="1 2">1078</strain>
    </source>
</reference>
<keyword evidence="2" id="KW-1185">Reference proteome</keyword>
<reference evidence="2" key="2">
    <citation type="journal article" date="2023" name="MicrobiologyOpen">
        <title>Genomics of the tumorigenes clade of the family Rhizobiaceae and description of Rhizobium rhododendri sp. nov.</title>
        <authorList>
            <person name="Kuzmanovic N."/>
            <person name="diCenzo G.C."/>
            <person name="Bunk B."/>
            <person name="Sproeer C."/>
            <person name="Fruehling A."/>
            <person name="Neumann-Schaal M."/>
            <person name="Overmann J."/>
            <person name="Smalla K."/>
        </authorList>
    </citation>
    <scope>NUCLEOTIDE SEQUENCE [LARGE SCALE GENOMIC DNA]</scope>
    <source>
        <strain evidence="2">1078</strain>
        <plasmid evidence="2">unnamed2</plasmid>
    </source>
</reference>
<dbReference type="Proteomes" id="UP000249499">
    <property type="component" value="Plasmid unnamed2"/>
</dbReference>
<geneLocation type="plasmid" evidence="1 2">
    <name>unnamed2</name>
</geneLocation>
<proteinExistence type="predicted"/>
<sequence>MANTHAETATIYQFPIVSRNVRRDLGAEATVVLLDRKLNRFSEGAFADAAYGGSWYHDAAIEAEHKPKS</sequence>
<protein>
    <submittedName>
        <fullName evidence="1">DUF2735 domain-containing protein</fullName>
    </submittedName>
</protein>
<name>A0AAF1KCM6_9HYPH</name>
<gene>
    <name evidence="1" type="ORF">PR017_26720</name>
</gene>
<keyword evidence="1" id="KW-0614">Plasmid</keyword>
<dbReference type="RefSeq" id="WP_111221115.1">
    <property type="nucleotide sequence ID" value="NZ_CP117259.1"/>
</dbReference>
<evidence type="ECO:0000313" key="2">
    <source>
        <dbReference type="Proteomes" id="UP000249499"/>
    </source>
</evidence>
<dbReference type="Pfam" id="PF10931">
    <property type="entry name" value="DUF2735"/>
    <property type="match status" value="1"/>
</dbReference>
<dbReference type="InterPro" id="IPR021232">
    <property type="entry name" value="DUF2735"/>
</dbReference>
<dbReference type="AlphaFoldDB" id="A0AAF1KCM6"/>